<proteinExistence type="predicted"/>
<name>A0A9D4BIT8_DREPO</name>
<reference evidence="1" key="2">
    <citation type="submission" date="2020-11" db="EMBL/GenBank/DDBJ databases">
        <authorList>
            <person name="McCartney M.A."/>
            <person name="Auch B."/>
            <person name="Kono T."/>
            <person name="Mallez S."/>
            <person name="Becker A."/>
            <person name="Gohl D.M."/>
            <person name="Silverstein K.A.T."/>
            <person name="Koren S."/>
            <person name="Bechman K.B."/>
            <person name="Herman A."/>
            <person name="Abrahante J.E."/>
            <person name="Garbe J."/>
        </authorList>
    </citation>
    <scope>NUCLEOTIDE SEQUENCE</scope>
    <source>
        <strain evidence="1">Duluth1</strain>
        <tissue evidence="1">Whole animal</tissue>
    </source>
</reference>
<dbReference type="Proteomes" id="UP000828390">
    <property type="component" value="Unassembled WGS sequence"/>
</dbReference>
<evidence type="ECO:0000313" key="1">
    <source>
        <dbReference type="EMBL" id="KAH3704910.1"/>
    </source>
</evidence>
<comment type="caution">
    <text evidence="1">The sequence shown here is derived from an EMBL/GenBank/DDBJ whole genome shotgun (WGS) entry which is preliminary data.</text>
</comment>
<dbReference type="EMBL" id="JAIWYP010000015">
    <property type="protein sequence ID" value="KAH3704910.1"/>
    <property type="molecule type" value="Genomic_DNA"/>
</dbReference>
<reference evidence="1" key="1">
    <citation type="journal article" date="2019" name="bioRxiv">
        <title>The Genome of the Zebra Mussel, Dreissena polymorpha: A Resource for Invasive Species Research.</title>
        <authorList>
            <person name="McCartney M.A."/>
            <person name="Auch B."/>
            <person name="Kono T."/>
            <person name="Mallez S."/>
            <person name="Zhang Y."/>
            <person name="Obille A."/>
            <person name="Becker A."/>
            <person name="Abrahante J.E."/>
            <person name="Garbe J."/>
            <person name="Badalamenti J.P."/>
            <person name="Herman A."/>
            <person name="Mangelson H."/>
            <person name="Liachko I."/>
            <person name="Sullivan S."/>
            <person name="Sone E.D."/>
            <person name="Koren S."/>
            <person name="Silverstein K.A.T."/>
            <person name="Beckman K.B."/>
            <person name="Gohl D.M."/>
        </authorList>
    </citation>
    <scope>NUCLEOTIDE SEQUENCE</scope>
    <source>
        <strain evidence="1">Duluth1</strain>
        <tissue evidence="1">Whole animal</tissue>
    </source>
</reference>
<gene>
    <name evidence="1" type="ORF">DPMN_079971</name>
</gene>
<dbReference type="AlphaFoldDB" id="A0A9D4BIT8"/>
<evidence type="ECO:0000313" key="2">
    <source>
        <dbReference type="Proteomes" id="UP000828390"/>
    </source>
</evidence>
<organism evidence="1 2">
    <name type="scientific">Dreissena polymorpha</name>
    <name type="common">Zebra mussel</name>
    <name type="synonym">Mytilus polymorpha</name>
    <dbReference type="NCBI Taxonomy" id="45954"/>
    <lineage>
        <taxon>Eukaryota</taxon>
        <taxon>Metazoa</taxon>
        <taxon>Spiralia</taxon>
        <taxon>Lophotrochozoa</taxon>
        <taxon>Mollusca</taxon>
        <taxon>Bivalvia</taxon>
        <taxon>Autobranchia</taxon>
        <taxon>Heteroconchia</taxon>
        <taxon>Euheterodonta</taxon>
        <taxon>Imparidentia</taxon>
        <taxon>Neoheterodontei</taxon>
        <taxon>Myida</taxon>
        <taxon>Dreissenoidea</taxon>
        <taxon>Dreissenidae</taxon>
        <taxon>Dreissena</taxon>
    </lineage>
</organism>
<protein>
    <submittedName>
        <fullName evidence="1">Uncharacterized protein</fullName>
    </submittedName>
</protein>
<keyword evidence="2" id="KW-1185">Reference proteome</keyword>
<sequence>MTVLQNAMLLGGHVFFNRPESFWNSIKMFHEDRTINLASRQNKENAPPPRGHQYVPHYSVGGHKNALPPGGHVFQPTGTIFELFHDNRTINVASKVLTSTRGPERPKEMTCNMQPKNIIRTKLLTKLNSPSRLAMFFLQTRTIFKFIQDIIITRAMQLLTKFGVYSVGGVLPSDKHLVDGPTDRPT</sequence>
<accession>A0A9D4BIT8</accession>